<dbReference type="GO" id="GO:0042773">
    <property type="term" value="P:ATP synthesis coupled electron transport"/>
    <property type="evidence" value="ECO:0007669"/>
    <property type="project" value="InterPro"/>
</dbReference>
<organism evidence="8">
    <name type="scientific">marine metagenome</name>
    <dbReference type="NCBI Taxonomy" id="408172"/>
    <lineage>
        <taxon>unclassified sequences</taxon>
        <taxon>metagenomes</taxon>
        <taxon>ecological metagenomes</taxon>
    </lineage>
</organism>
<comment type="subcellular location">
    <subcellularLocation>
        <location evidence="1">Membrane</location>
        <topology evidence="1">Multi-pass membrane protein</topology>
    </subcellularLocation>
</comment>
<dbReference type="PANTHER" id="PTHR11434:SF16">
    <property type="entry name" value="NADH-UBIQUINONE OXIDOREDUCTASE CHAIN 4L"/>
    <property type="match status" value="1"/>
</dbReference>
<reference evidence="8" key="1">
    <citation type="submission" date="2018-05" db="EMBL/GenBank/DDBJ databases">
        <authorList>
            <person name="Lanie J.A."/>
            <person name="Ng W.-L."/>
            <person name="Kazmierczak K.M."/>
            <person name="Andrzejewski T.M."/>
            <person name="Davidsen T.M."/>
            <person name="Wayne K.J."/>
            <person name="Tettelin H."/>
            <person name="Glass J.I."/>
            <person name="Rusch D."/>
            <person name="Podicherti R."/>
            <person name="Tsui H.-C.T."/>
            <person name="Winkler M.E."/>
        </authorList>
    </citation>
    <scope>NUCLEOTIDE SEQUENCE</scope>
</reference>
<evidence type="ECO:0000256" key="6">
    <source>
        <dbReference type="ARBA" id="ARBA00023136"/>
    </source>
</evidence>
<evidence type="ECO:0000256" key="3">
    <source>
        <dbReference type="ARBA" id="ARBA00022448"/>
    </source>
</evidence>
<dbReference type="FunFam" id="1.10.287.3510:FF:000001">
    <property type="entry name" value="NADH-quinone oxidoreductase subunit K"/>
    <property type="match status" value="1"/>
</dbReference>
<dbReference type="AlphaFoldDB" id="A0A382YZT6"/>
<dbReference type="HAMAP" id="MF_01456">
    <property type="entry name" value="NDH1_NuoK"/>
    <property type="match status" value="1"/>
</dbReference>
<dbReference type="GO" id="GO:0016651">
    <property type="term" value="F:oxidoreductase activity, acting on NAD(P)H"/>
    <property type="evidence" value="ECO:0007669"/>
    <property type="project" value="InterPro"/>
</dbReference>
<keyword evidence="5 7" id="KW-1133">Transmembrane helix</keyword>
<dbReference type="PANTHER" id="PTHR11434">
    <property type="entry name" value="NADH-UBIQUINONE OXIDOREDUCTASE SUBUNIT ND4L"/>
    <property type="match status" value="1"/>
</dbReference>
<sequence length="110" mass="12224">MSLENFLLLSAILFFIGLYAVIAKKNLIIVLMGLELMFNAINISAVAFSRYVNPYTQFESVTNMFLLGQVFTLFIITVSAAEVALGVAIVFAFYRSKRLVSLESANTLKN</sequence>
<dbReference type="NCBIfam" id="NF004320">
    <property type="entry name" value="PRK05715.1-2"/>
    <property type="match status" value="1"/>
</dbReference>
<dbReference type="Gene3D" id="1.10.287.3510">
    <property type="match status" value="1"/>
</dbReference>
<proteinExistence type="inferred from homology"/>
<dbReference type="InterPro" id="IPR039428">
    <property type="entry name" value="NUOK/Mnh_C1-like"/>
</dbReference>
<evidence type="ECO:0000256" key="7">
    <source>
        <dbReference type="SAM" id="Phobius"/>
    </source>
</evidence>
<evidence type="ECO:0000256" key="2">
    <source>
        <dbReference type="ARBA" id="ARBA00010519"/>
    </source>
</evidence>
<feature type="transmembrane region" description="Helical" evidence="7">
    <location>
        <begin position="29"/>
        <end position="51"/>
    </location>
</feature>
<dbReference type="GO" id="GO:0030964">
    <property type="term" value="C:NADH dehydrogenase complex"/>
    <property type="evidence" value="ECO:0007669"/>
    <property type="project" value="TreeGrafter"/>
</dbReference>
<comment type="similarity">
    <text evidence="2">Belongs to the complex I subunit 4L family.</text>
</comment>
<evidence type="ECO:0000313" key="8">
    <source>
        <dbReference type="EMBL" id="SVD88784.1"/>
    </source>
</evidence>
<evidence type="ECO:0008006" key="9">
    <source>
        <dbReference type="Google" id="ProtNLM"/>
    </source>
</evidence>
<evidence type="ECO:0000256" key="1">
    <source>
        <dbReference type="ARBA" id="ARBA00004141"/>
    </source>
</evidence>
<protein>
    <recommendedName>
        <fullName evidence="9">NADH:quinone oxidoreductase/Mrp antiporter membrane subunit domain-containing protein</fullName>
    </recommendedName>
</protein>
<gene>
    <name evidence="8" type="ORF">METZ01_LOCUS441638</name>
</gene>
<dbReference type="Pfam" id="PF00420">
    <property type="entry name" value="Oxidored_q2"/>
    <property type="match status" value="1"/>
</dbReference>
<accession>A0A382YZT6</accession>
<feature type="transmembrane region" description="Helical" evidence="7">
    <location>
        <begin position="71"/>
        <end position="94"/>
    </location>
</feature>
<keyword evidence="4 7" id="KW-0812">Transmembrane</keyword>
<evidence type="ECO:0000256" key="4">
    <source>
        <dbReference type="ARBA" id="ARBA00022692"/>
    </source>
</evidence>
<evidence type="ECO:0000256" key="5">
    <source>
        <dbReference type="ARBA" id="ARBA00022989"/>
    </source>
</evidence>
<dbReference type="EMBL" id="UINC01179877">
    <property type="protein sequence ID" value="SVD88784.1"/>
    <property type="molecule type" value="Genomic_DNA"/>
</dbReference>
<feature type="transmembrane region" description="Helical" evidence="7">
    <location>
        <begin position="6"/>
        <end position="22"/>
    </location>
</feature>
<dbReference type="InterPro" id="IPR001133">
    <property type="entry name" value="NADH_UbQ_OxRdtase_chain4L/K"/>
</dbReference>
<name>A0A382YZT6_9ZZZZ</name>
<keyword evidence="6 7" id="KW-0472">Membrane</keyword>
<keyword evidence="3" id="KW-0813">Transport</keyword>